<dbReference type="EMBL" id="QQOH01000003">
    <property type="protein sequence ID" value="RDE19494.1"/>
    <property type="molecule type" value="Genomic_DNA"/>
</dbReference>
<dbReference type="InterPro" id="IPR036412">
    <property type="entry name" value="HAD-like_sf"/>
</dbReference>
<gene>
    <name evidence="1" type="ORF">DV711_11425</name>
</gene>
<dbReference type="RefSeq" id="WP_114695839.1">
    <property type="nucleotide sequence ID" value="NZ_QQOH01000003.1"/>
</dbReference>
<organism evidence="1 2">
    <name type="scientific">Motiliproteus coralliicola</name>
    <dbReference type="NCBI Taxonomy" id="2283196"/>
    <lineage>
        <taxon>Bacteria</taxon>
        <taxon>Pseudomonadati</taxon>
        <taxon>Pseudomonadota</taxon>
        <taxon>Gammaproteobacteria</taxon>
        <taxon>Oceanospirillales</taxon>
        <taxon>Oceanospirillaceae</taxon>
        <taxon>Motiliproteus</taxon>
    </lineage>
</organism>
<evidence type="ECO:0000313" key="1">
    <source>
        <dbReference type="EMBL" id="RDE19494.1"/>
    </source>
</evidence>
<name>A0A369WFQ0_9GAMM</name>
<dbReference type="GO" id="GO:0016787">
    <property type="term" value="F:hydrolase activity"/>
    <property type="evidence" value="ECO:0007669"/>
    <property type="project" value="UniProtKB-KW"/>
</dbReference>
<accession>A0A369WFQ0</accession>
<dbReference type="SUPFAM" id="SSF56784">
    <property type="entry name" value="HAD-like"/>
    <property type="match status" value="1"/>
</dbReference>
<protein>
    <submittedName>
        <fullName evidence="1">HAD family hydrolase</fullName>
    </submittedName>
</protein>
<dbReference type="PANTHER" id="PTHR47478:SF1">
    <property type="entry name" value="PYRIMIDINE 5'-NUCLEOTIDASE YJJG"/>
    <property type="match status" value="1"/>
</dbReference>
<proteinExistence type="predicted"/>
<dbReference type="Proteomes" id="UP000253769">
    <property type="component" value="Unassembled WGS sequence"/>
</dbReference>
<dbReference type="Pfam" id="PF00702">
    <property type="entry name" value="Hydrolase"/>
    <property type="match status" value="1"/>
</dbReference>
<dbReference type="Gene3D" id="3.40.50.1000">
    <property type="entry name" value="HAD superfamily/HAD-like"/>
    <property type="match status" value="1"/>
</dbReference>
<dbReference type="AlphaFoldDB" id="A0A369WFQ0"/>
<evidence type="ECO:0000313" key="2">
    <source>
        <dbReference type="Proteomes" id="UP000253769"/>
    </source>
</evidence>
<keyword evidence="2" id="KW-1185">Reference proteome</keyword>
<dbReference type="OrthoDB" id="6196267at2"/>
<dbReference type="PANTHER" id="PTHR47478">
    <property type="match status" value="1"/>
</dbReference>
<dbReference type="InterPro" id="IPR023214">
    <property type="entry name" value="HAD_sf"/>
</dbReference>
<sequence length="176" mass="19387">MAMLNQPVFLFDWGDTLMVDHSRIDPQRFQGKMADWPKVDLVEGARQVLAALSIRAELYLATSAADSSETEIRTEFERQGLDSYLSGYFCRQNLGLGKDSVDYYPSILARLGCEGADVVMVGDSLSKDVEPALASGLTVCWLNPQGLELPPVVDASGRIHELRVLSDLLSLIKPLK</sequence>
<keyword evidence="1" id="KW-0378">Hydrolase</keyword>
<reference evidence="1 2" key="1">
    <citation type="submission" date="2018-07" db="EMBL/GenBank/DDBJ databases">
        <title>Motiliproteus coralliicola sp. nov., a bacterium isolated from Coral.</title>
        <authorList>
            <person name="Wang G."/>
        </authorList>
    </citation>
    <scope>NUCLEOTIDE SEQUENCE [LARGE SCALE GENOMIC DNA]</scope>
    <source>
        <strain evidence="1 2">C34</strain>
    </source>
</reference>
<dbReference type="InterPro" id="IPR052550">
    <property type="entry name" value="Pyrimidine_5'-ntase_YjjG"/>
</dbReference>
<comment type="caution">
    <text evidence="1">The sequence shown here is derived from an EMBL/GenBank/DDBJ whole genome shotgun (WGS) entry which is preliminary data.</text>
</comment>